<sequence length="53" mass="5962">MKGRGMLDLFDRLSEMRRPRLLIRAARIAPPTIAANVICHGCWAIAARKIHHG</sequence>
<evidence type="ECO:0000313" key="2">
    <source>
        <dbReference type="Proteomes" id="UP000441586"/>
    </source>
</evidence>
<gene>
    <name evidence="1" type="ORF">GP644_15160</name>
</gene>
<dbReference type="RefSeq" id="WP_158980255.1">
    <property type="nucleotide sequence ID" value="NZ_WSFO01000009.1"/>
</dbReference>
<comment type="caution">
    <text evidence="1">The sequence shown here is derived from an EMBL/GenBank/DDBJ whole genome shotgun (WGS) entry which is preliminary data.</text>
</comment>
<proteinExistence type="predicted"/>
<reference evidence="1 2" key="1">
    <citation type="submission" date="2019-12" db="EMBL/GenBank/DDBJ databases">
        <authorList>
            <person name="Zhang Y.-J."/>
        </authorList>
    </citation>
    <scope>NUCLEOTIDE SEQUENCE [LARGE SCALE GENOMIC DNA]</scope>
    <source>
        <strain evidence="1 2">H18S-6</strain>
    </source>
</reference>
<dbReference type="Proteomes" id="UP000441586">
    <property type="component" value="Unassembled WGS sequence"/>
</dbReference>
<dbReference type="EMBL" id="WSFO01000009">
    <property type="protein sequence ID" value="KAE9628517.1"/>
    <property type="molecule type" value="Genomic_DNA"/>
</dbReference>
<name>A0A6A4RCV5_9RHOB</name>
<protein>
    <submittedName>
        <fullName evidence="1">Uncharacterized protein</fullName>
    </submittedName>
</protein>
<organism evidence="1 2">
    <name type="scientific">Parasedimentitalea maritima</name>
    <dbReference type="NCBI Taxonomy" id="2578117"/>
    <lineage>
        <taxon>Bacteria</taxon>
        <taxon>Pseudomonadati</taxon>
        <taxon>Pseudomonadota</taxon>
        <taxon>Alphaproteobacteria</taxon>
        <taxon>Rhodobacterales</taxon>
        <taxon>Paracoccaceae</taxon>
        <taxon>Parasedimentitalea</taxon>
    </lineage>
</organism>
<evidence type="ECO:0000313" key="1">
    <source>
        <dbReference type="EMBL" id="KAE9628517.1"/>
    </source>
</evidence>
<dbReference type="AlphaFoldDB" id="A0A6A4RCV5"/>
<accession>A0A6A4RCV5</accession>